<dbReference type="EMBL" id="CAJVPM010035165">
    <property type="protein sequence ID" value="CAG8689341.1"/>
    <property type="molecule type" value="Genomic_DNA"/>
</dbReference>
<feature type="non-terminal residue" evidence="1">
    <location>
        <position position="1"/>
    </location>
</feature>
<sequence length="88" mass="9812">DGSNIVEAAKNLAETYLANIEPSRNIKDVDEQLEIDFSSNVLQQENKNDKKNENLVLGGKGGGKRMKQQVKDILEYMFLNGNSNPQDS</sequence>
<evidence type="ECO:0000313" key="2">
    <source>
        <dbReference type="Proteomes" id="UP000789860"/>
    </source>
</evidence>
<reference evidence="1" key="1">
    <citation type="submission" date="2021-06" db="EMBL/GenBank/DDBJ databases">
        <authorList>
            <person name="Kallberg Y."/>
            <person name="Tangrot J."/>
            <person name="Rosling A."/>
        </authorList>
    </citation>
    <scope>NUCLEOTIDE SEQUENCE</scope>
    <source>
        <strain evidence="1">AU212A</strain>
    </source>
</reference>
<accession>A0ACA9P425</accession>
<organism evidence="1 2">
    <name type="scientific">Scutellospora calospora</name>
    <dbReference type="NCBI Taxonomy" id="85575"/>
    <lineage>
        <taxon>Eukaryota</taxon>
        <taxon>Fungi</taxon>
        <taxon>Fungi incertae sedis</taxon>
        <taxon>Mucoromycota</taxon>
        <taxon>Glomeromycotina</taxon>
        <taxon>Glomeromycetes</taxon>
        <taxon>Diversisporales</taxon>
        <taxon>Gigasporaceae</taxon>
        <taxon>Scutellospora</taxon>
    </lineage>
</organism>
<evidence type="ECO:0000313" key="1">
    <source>
        <dbReference type="EMBL" id="CAG8689341.1"/>
    </source>
</evidence>
<protein>
    <submittedName>
        <fullName evidence="1">2200_t:CDS:1</fullName>
    </submittedName>
</protein>
<dbReference type="Proteomes" id="UP000789860">
    <property type="component" value="Unassembled WGS sequence"/>
</dbReference>
<keyword evidence="2" id="KW-1185">Reference proteome</keyword>
<comment type="caution">
    <text evidence="1">The sequence shown here is derived from an EMBL/GenBank/DDBJ whole genome shotgun (WGS) entry which is preliminary data.</text>
</comment>
<gene>
    <name evidence="1" type="ORF">SCALOS_LOCUS10068</name>
</gene>
<name>A0ACA9P425_9GLOM</name>
<feature type="non-terminal residue" evidence="1">
    <location>
        <position position="88"/>
    </location>
</feature>
<proteinExistence type="predicted"/>